<dbReference type="EMBL" id="MUIE01000279">
    <property type="protein sequence ID" value="OQX33644.1"/>
    <property type="molecule type" value="Genomic_DNA"/>
</dbReference>
<protein>
    <submittedName>
        <fullName evidence="2">DUF1318 domain-containing protein</fullName>
    </submittedName>
</protein>
<reference evidence="1 3" key="1">
    <citation type="submission" date="2017-02" db="EMBL/GenBank/DDBJ databases">
        <title>Novel co-symbiosis in the unique lucinid bivalve Phacoides pectinatus.</title>
        <authorList>
            <person name="Lim S.J."/>
            <person name="Davis B.G."/>
            <person name="Gill D.E."/>
            <person name="Engel A.S."/>
            <person name="Anderson L.C."/>
            <person name="Campbell B.J."/>
        </authorList>
    </citation>
    <scope>NUCLEOTIDE SEQUENCE [LARGE SCALE GENOMIC DNA]</scope>
    <source>
        <strain evidence="1">LUC13016_P6</strain>
    </source>
</reference>
<evidence type="ECO:0000313" key="3">
    <source>
        <dbReference type="Proteomes" id="UP000243361"/>
    </source>
</evidence>
<accession>A0A657Q4R9</accession>
<organism evidence="1 3">
    <name type="scientific">Candidatus Sedimenticola endophacoides</name>
    <dbReference type="NCBI Taxonomy" id="2548426"/>
    <lineage>
        <taxon>Bacteria</taxon>
        <taxon>Pseudomonadati</taxon>
        <taxon>Pseudomonadota</taxon>
        <taxon>Gammaproteobacteria</taxon>
        <taxon>Chromatiales</taxon>
        <taxon>Sedimenticolaceae</taxon>
        <taxon>Sedimenticola</taxon>
    </lineage>
</organism>
<dbReference type="Pfam" id="PF07027">
    <property type="entry name" value="DUF1318"/>
    <property type="match status" value="1"/>
</dbReference>
<keyword evidence="3" id="KW-1185">Reference proteome</keyword>
<proteinExistence type="predicted"/>
<reference evidence="2 4" key="2">
    <citation type="submission" date="2018-01" db="EMBL/GenBank/DDBJ databases">
        <title>Novel co-symbiosis in the lucinid bivalve Phacoides pectinatus.</title>
        <authorList>
            <person name="Lim S.J."/>
            <person name="Davis B.G."/>
            <person name="Gill D.E."/>
            <person name="Engel A.S."/>
            <person name="Anderson L.C."/>
            <person name="Campbell B.J."/>
        </authorList>
    </citation>
    <scope>NUCLEOTIDE SEQUENCE [LARGE SCALE GENOMIC DNA]</scope>
    <source>
        <strain evidence="2">N3_P5</strain>
    </source>
</reference>
<sequence length="200" mass="21844">MSVIRLSLAAVTLAFLAACVTINIYFPAAAAEQAAEEIVEDILGSGQAPAAPAREKGAALERPAALLVARAVLDFLVPTAHAAQPDFNVNTPGIRKLQAQMKQRHASLSPYYDSGAVGFTRDALVGVHDSGAIGLKDRNRVNKLVADENRDRNGLYRAIAEANGHPEWEPDVRAVFVTTWIDKARRGWWYQNSKGRWQQK</sequence>
<comment type="caution">
    <text evidence="1">The sequence shown here is derived from an EMBL/GenBank/DDBJ whole genome shotgun (WGS) entry which is preliminary data.</text>
</comment>
<evidence type="ECO:0000313" key="2">
    <source>
        <dbReference type="EMBL" id="PUE04898.1"/>
    </source>
</evidence>
<dbReference type="InterPro" id="IPR008309">
    <property type="entry name" value="YdbL"/>
</dbReference>
<dbReference type="PROSITE" id="PS51257">
    <property type="entry name" value="PROKAR_LIPOPROTEIN"/>
    <property type="match status" value="1"/>
</dbReference>
<evidence type="ECO:0000313" key="4">
    <source>
        <dbReference type="Proteomes" id="UP000250928"/>
    </source>
</evidence>
<evidence type="ECO:0000313" key="1">
    <source>
        <dbReference type="EMBL" id="OQX33644.1"/>
    </source>
</evidence>
<dbReference type="AlphaFoldDB" id="A0A657Q4R9"/>
<dbReference type="Proteomes" id="UP000250928">
    <property type="component" value="Unassembled WGS sequence"/>
</dbReference>
<gene>
    <name evidence="1" type="ORF">B0D84_04360</name>
    <name evidence="2" type="ORF">C3L24_02350</name>
</gene>
<name>A0A657Q4R9_9GAMM</name>
<dbReference type="EMBL" id="PQCO01000105">
    <property type="protein sequence ID" value="PUE04898.1"/>
    <property type="molecule type" value="Genomic_DNA"/>
</dbReference>
<dbReference type="Proteomes" id="UP000243361">
    <property type="component" value="Unassembled WGS sequence"/>
</dbReference>